<dbReference type="OrthoDB" id="201656at2759"/>
<dbReference type="SUPFAM" id="SSF51735">
    <property type="entry name" value="NAD(P)-binding Rossmann-fold domains"/>
    <property type="match status" value="1"/>
</dbReference>
<dbReference type="PANTHER" id="PTHR11695">
    <property type="entry name" value="ALCOHOL DEHYDROGENASE RELATED"/>
    <property type="match status" value="1"/>
</dbReference>
<dbReference type="EMBL" id="JAGMUU010000005">
    <property type="protein sequence ID" value="KAH7151757.1"/>
    <property type="molecule type" value="Genomic_DNA"/>
</dbReference>
<evidence type="ECO:0000313" key="2">
    <source>
        <dbReference type="EMBL" id="KAH7151757.1"/>
    </source>
</evidence>
<protein>
    <recommendedName>
        <fullName evidence="1">Enoyl reductase (ER) domain-containing protein</fullName>
    </recommendedName>
</protein>
<feature type="domain" description="Enoyl reductase (ER)" evidence="1">
    <location>
        <begin position="14"/>
        <end position="334"/>
    </location>
</feature>
<accession>A0A9P9F324</accession>
<dbReference type="PANTHER" id="PTHR11695:SF294">
    <property type="entry name" value="RETICULON-4-INTERACTING PROTEIN 1, MITOCHONDRIAL"/>
    <property type="match status" value="1"/>
</dbReference>
<comment type="caution">
    <text evidence="2">The sequence shown here is derived from an EMBL/GenBank/DDBJ whole genome shotgun (WGS) entry which is preliminary data.</text>
</comment>
<dbReference type="InterPro" id="IPR050700">
    <property type="entry name" value="YIM1/Zinc_Alcohol_DH_Fams"/>
</dbReference>
<dbReference type="SUPFAM" id="SSF50129">
    <property type="entry name" value="GroES-like"/>
    <property type="match status" value="1"/>
</dbReference>
<dbReference type="InterPro" id="IPR020843">
    <property type="entry name" value="ER"/>
</dbReference>
<dbReference type="Pfam" id="PF13602">
    <property type="entry name" value="ADH_zinc_N_2"/>
    <property type="match status" value="1"/>
</dbReference>
<dbReference type="Gene3D" id="3.40.50.720">
    <property type="entry name" value="NAD(P)-binding Rossmann-like Domain"/>
    <property type="match status" value="1"/>
</dbReference>
<dbReference type="SMART" id="SM00829">
    <property type="entry name" value="PKS_ER"/>
    <property type="match status" value="1"/>
</dbReference>
<proteinExistence type="predicted"/>
<dbReference type="GO" id="GO:0005739">
    <property type="term" value="C:mitochondrion"/>
    <property type="evidence" value="ECO:0007669"/>
    <property type="project" value="TreeGrafter"/>
</dbReference>
<dbReference type="Gene3D" id="3.90.180.10">
    <property type="entry name" value="Medium-chain alcohol dehydrogenases, catalytic domain"/>
    <property type="match status" value="1"/>
</dbReference>
<dbReference type="InterPro" id="IPR036291">
    <property type="entry name" value="NAD(P)-bd_dom_sf"/>
</dbReference>
<evidence type="ECO:0000313" key="3">
    <source>
        <dbReference type="Proteomes" id="UP000717696"/>
    </source>
</evidence>
<keyword evidence="3" id="KW-1185">Reference proteome</keyword>
<dbReference type="GO" id="GO:0016491">
    <property type="term" value="F:oxidoreductase activity"/>
    <property type="evidence" value="ECO:0007669"/>
    <property type="project" value="InterPro"/>
</dbReference>
<dbReference type="InterPro" id="IPR011032">
    <property type="entry name" value="GroES-like_sf"/>
</dbReference>
<dbReference type="Pfam" id="PF08240">
    <property type="entry name" value="ADH_N"/>
    <property type="match status" value="1"/>
</dbReference>
<reference evidence="2" key="1">
    <citation type="journal article" date="2021" name="Nat. Commun.">
        <title>Genetic determinants of endophytism in the Arabidopsis root mycobiome.</title>
        <authorList>
            <person name="Mesny F."/>
            <person name="Miyauchi S."/>
            <person name="Thiergart T."/>
            <person name="Pickel B."/>
            <person name="Atanasova L."/>
            <person name="Karlsson M."/>
            <person name="Huettel B."/>
            <person name="Barry K.W."/>
            <person name="Haridas S."/>
            <person name="Chen C."/>
            <person name="Bauer D."/>
            <person name="Andreopoulos W."/>
            <person name="Pangilinan J."/>
            <person name="LaButti K."/>
            <person name="Riley R."/>
            <person name="Lipzen A."/>
            <person name="Clum A."/>
            <person name="Drula E."/>
            <person name="Henrissat B."/>
            <person name="Kohler A."/>
            <person name="Grigoriev I.V."/>
            <person name="Martin F.M."/>
            <person name="Hacquard S."/>
        </authorList>
    </citation>
    <scope>NUCLEOTIDE SEQUENCE</scope>
    <source>
        <strain evidence="2">MPI-CAGE-AT-0021</strain>
    </source>
</reference>
<gene>
    <name evidence="2" type="ORF">B0J13DRAFT_546764</name>
</gene>
<sequence length="340" mass="36194">MDTMKAWQYGSFNGNLEDSLTINPSIPLPTPSSLGKDKLLVKVISASINPVDYKLPESGIIGKLMVSLPATPGLDFCGRITAKHPSNETFQVGQLVFGGFNSSNQMGTLGEYTVISSQCCALVPPGVSPNSAAAVGTAATTAYQSLTSDTLQPGALVFINGGSGGVGTWSVQLAKALGANVVTTCSTHNVELCQSLGADEVIDYKKVDVVTHLRQKGPTFDLVIDNVGNDPELYNQSDLFIKPGGTFVQVGVGEAVSFKGVALTIGKQLWPSILRSRKFYFVNMKNGTECFQRIGGWMAEGKVKPVIAAEYRWEDVPEAFKKLREGHLSGKIVITVSVDA</sequence>
<dbReference type="InterPro" id="IPR013154">
    <property type="entry name" value="ADH-like_N"/>
</dbReference>
<dbReference type="CDD" id="cd08267">
    <property type="entry name" value="MDR1"/>
    <property type="match status" value="1"/>
</dbReference>
<dbReference type="AlphaFoldDB" id="A0A9P9F324"/>
<name>A0A9P9F324_9HYPO</name>
<organism evidence="2 3">
    <name type="scientific">Dactylonectria estremocensis</name>
    <dbReference type="NCBI Taxonomy" id="1079267"/>
    <lineage>
        <taxon>Eukaryota</taxon>
        <taxon>Fungi</taxon>
        <taxon>Dikarya</taxon>
        <taxon>Ascomycota</taxon>
        <taxon>Pezizomycotina</taxon>
        <taxon>Sordariomycetes</taxon>
        <taxon>Hypocreomycetidae</taxon>
        <taxon>Hypocreales</taxon>
        <taxon>Nectriaceae</taxon>
        <taxon>Dactylonectria</taxon>
    </lineage>
</organism>
<dbReference type="Proteomes" id="UP000717696">
    <property type="component" value="Unassembled WGS sequence"/>
</dbReference>
<evidence type="ECO:0000259" key="1">
    <source>
        <dbReference type="SMART" id="SM00829"/>
    </source>
</evidence>